<evidence type="ECO:0008006" key="4">
    <source>
        <dbReference type="Google" id="ProtNLM"/>
    </source>
</evidence>
<evidence type="ECO:0000313" key="2">
    <source>
        <dbReference type="EMBL" id="GAA4069918.1"/>
    </source>
</evidence>
<proteinExistence type="predicted"/>
<comment type="caution">
    <text evidence="2">The sequence shown here is derived from an EMBL/GenBank/DDBJ whole genome shotgun (WGS) entry which is preliminary data.</text>
</comment>
<organism evidence="2 3">
    <name type="scientific">Actinomadura miaoliensis</name>
    <dbReference type="NCBI Taxonomy" id="430685"/>
    <lineage>
        <taxon>Bacteria</taxon>
        <taxon>Bacillati</taxon>
        <taxon>Actinomycetota</taxon>
        <taxon>Actinomycetes</taxon>
        <taxon>Streptosporangiales</taxon>
        <taxon>Thermomonosporaceae</taxon>
        <taxon>Actinomadura</taxon>
    </lineage>
</organism>
<feature type="region of interest" description="Disordered" evidence="1">
    <location>
        <begin position="59"/>
        <end position="113"/>
    </location>
</feature>
<dbReference type="Proteomes" id="UP001500683">
    <property type="component" value="Unassembled WGS sequence"/>
</dbReference>
<dbReference type="EMBL" id="BAAAZG010000016">
    <property type="protein sequence ID" value="GAA4069918.1"/>
    <property type="molecule type" value="Genomic_DNA"/>
</dbReference>
<protein>
    <recommendedName>
        <fullName evidence="4">Transposase</fullName>
    </recommendedName>
</protein>
<reference evidence="3" key="1">
    <citation type="journal article" date="2019" name="Int. J. Syst. Evol. Microbiol.">
        <title>The Global Catalogue of Microorganisms (GCM) 10K type strain sequencing project: providing services to taxonomists for standard genome sequencing and annotation.</title>
        <authorList>
            <consortium name="The Broad Institute Genomics Platform"/>
            <consortium name="The Broad Institute Genome Sequencing Center for Infectious Disease"/>
            <person name="Wu L."/>
            <person name="Ma J."/>
        </authorList>
    </citation>
    <scope>NUCLEOTIDE SEQUENCE [LARGE SCALE GENOMIC DNA]</scope>
    <source>
        <strain evidence="3">JCM 16702</strain>
    </source>
</reference>
<keyword evidence="3" id="KW-1185">Reference proteome</keyword>
<sequence>MVQALFAAYRLGNGKLYGHINPTKTATRFLEFCRYMRSLYPPKIRIAIVRGNFSPRLTTNKDTWVATGPRPTTSNWPARHPTARGRVTSRPNSPPSATSLDGAGHASRKSRLA</sequence>
<accession>A0ABP7VN37</accession>
<evidence type="ECO:0000313" key="3">
    <source>
        <dbReference type="Proteomes" id="UP001500683"/>
    </source>
</evidence>
<evidence type="ECO:0000256" key="1">
    <source>
        <dbReference type="SAM" id="MobiDB-lite"/>
    </source>
</evidence>
<feature type="compositionally biased region" description="Polar residues" evidence="1">
    <location>
        <begin position="89"/>
        <end position="99"/>
    </location>
</feature>
<name>A0ABP7VN37_9ACTN</name>
<gene>
    <name evidence="2" type="ORF">GCM10022214_26650</name>
</gene>